<dbReference type="Proteomes" id="UP000286134">
    <property type="component" value="Unassembled WGS sequence"/>
</dbReference>
<keyword evidence="2" id="KW-1185">Reference proteome</keyword>
<accession>A0A420I2L0</accession>
<proteinExistence type="predicted"/>
<organism evidence="1 2">
    <name type="scientific">Erysiphe neolycopersici</name>
    <dbReference type="NCBI Taxonomy" id="212602"/>
    <lineage>
        <taxon>Eukaryota</taxon>
        <taxon>Fungi</taxon>
        <taxon>Dikarya</taxon>
        <taxon>Ascomycota</taxon>
        <taxon>Pezizomycotina</taxon>
        <taxon>Leotiomycetes</taxon>
        <taxon>Erysiphales</taxon>
        <taxon>Erysiphaceae</taxon>
        <taxon>Erysiphe</taxon>
    </lineage>
</organism>
<reference evidence="1 2" key="1">
    <citation type="journal article" date="2018" name="BMC Genomics">
        <title>Comparative genome analyses reveal sequence features reflecting distinct modes of host-adaptation between dicot and monocot powdery mildew.</title>
        <authorList>
            <person name="Wu Y."/>
            <person name="Ma X."/>
            <person name="Pan Z."/>
            <person name="Kale S.D."/>
            <person name="Song Y."/>
            <person name="King H."/>
            <person name="Zhang Q."/>
            <person name="Presley C."/>
            <person name="Deng X."/>
            <person name="Wei C.I."/>
            <person name="Xiao S."/>
        </authorList>
    </citation>
    <scope>NUCLEOTIDE SEQUENCE [LARGE SCALE GENOMIC DNA]</scope>
    <source>
        <strain evidence="1">UMSG2</strain>
    </source>
</reference>
<comment type="caution">
    <text evidence="1">The sequence shown here is derived from an EMBL/GenBank/DDBJ whole genome shotgun (WGS) entry which is preliminary data.</text>
</comment>
<dbReference type="EMBL" id="MCFK01002236">
    <property type="protein sequence ID" value="RKF63923.1"/>
    <property type="molecule type" value="Genomic_DNA"/>
</dbReference>
<protein>
    <submittedName>
        <fullName evidence="1">Uncharacterized protein</fullName>
    </submittedName>
</protein>
<evidence type="ECO:0000313" key="1">
    <source>
        <dbReference type="EMBL" id="RKF63923.1"/>
    </source>
</evidence>
<sequence length="44" mass="5095">MAIITISVSHIGLGHVYTEEKERVEKERRQNLGIENLDSEEEQI</sequence>
<gene>
    <name evidence="1" type="ORF">OnM2_022065</name>
</gene>
<name>A0A420I2L0_9PEZI</name>
<dbReference type="AlphaFoldDB" id="A0A420I2L0"/>
<evidence type="ECO:0000313" key="2">
    <source>
        <dbReference type="Proteomes" id="UP000286134"/>
    </source>
</evidence>